<protein>
    <recommendedName>
        <fullName evidence="3">ATP synthase complex subunit H</fullName>
    </recommendedName>
</protein>
<dbReference type="GO" id="GO:0046933">
    <property type="term" value="F:proton-transporting ATP synthase activity, rotational mechanism"/>
    <property type="evidence" value="ECO:0007669"/>
    <property type="project" value="TreeGrafter"/>
</dbReference>
<proteinExistence type="predicted"/>
<evidence type="ECO:0000313" key="1">
    <source>
        <dbReference type="EMBL" id="KIY67401.1"/>
    </source>
</evidence>
<keyword evidence="2" id="KW-1185">Reference proteome</keyword>
<organism evidence="1 2">
    <name type="scientific">Cylindrobasidium torrendii FP15055 ss-10</name>
    <dbReference type="NCBI Taxonomy" id="1314674"/>
    <lineage>
        <taxon>Eukaryota</taxon>
        <taxon>Fungi</taxon>
        <taxon>Dikarya</taxon>
        <taxon>Basidiomycota</taxon>
        <taxon>Agaricomycotina</taxon>
        <taxon>Agaricomycetes</taxon>
        <taxon>Agaricomycetidae</taxon>
        <taxon>Agaricales</taxon>
        <taxon>Marasmiineae</taxon>
        <taxon>Physalacriaceae</taxon>
        <taxon>Cylindrobasidium</taxon>
    </lineage>
</organism>
<dbReference type="STRING" id="1314674.A0A0D7BCY1"/>
<accession>A0A0D7BCY1</accession>
<reference evidence="1 2" key="1">
    <citation type="journal article" date="2015" name="Fungal Genet. Biol.">
        <title>Evolution of novel wood decay mechanisms in Agaricales revealed by the genome sequences of Fistulina hepatica and Cylindrobasidium torrendii.</title>
        <authorList>
            <person name="Floudas D."/>
            <person name="Held B.W."/>
            <person name="Riley R."/>
            <person name="Nagy L.G."/>
            <person name="Koehler G."/>
            <person name="Ransdell A.S."/>
            <person name="Younus H."/>
            <person name="Chow J."/>
            <person name="Chiniquy J."/>
            <person name="Lipzen A."/>
            <person name="Tritt A."/>
            <person name="Sun H."/>
            <person name="Haridas S."/>
            <person name="LaButti K."/>
            <person name="Ohm R.A."/>
            <person name="Kues U."/>
            <person name="Blanchette R.A."/>
            <person name="Grigoriev I.V."/>
            <person name="Minto R.E."/>
            <person name="Hibbett D.S."/>
        </authorList>
    </citation>
    <scope>NUCLEOTIDE SEQUENCE [LARGE SCALE GENOMIC DNA]</scope>
    <source>
        <strain evidence="1 2">FP15055 ss-10</strain>
    </source>
</reference>
<name>A0A0D7BCY1_9AGAR</name>
<gene>
    <name evidence="1" type="ORF">CYLTODRAFT_422581</name>
</gene>
<dbReference type="Pfam" id="PF10775">
    <property type="entry name" value="ATP_sub_h"/>
    <property type="match status" value="1"/>
</dbReference>
<evidence type="ECO:0000313" key="2">
    <source>
        <dbReference type="Proteomes" id="UP000054007"/>
    </source>
</evidence>
<dbReference type="AlphaFoldDB" id="A0A0D7BCY1"/>
<dbReference type="PANTHER" id="PTHR28207:SF1">
    <property type="entry name" value="ATP SYNTHASE SUBUNIT H, MITOCHONDRIAL"/>
    <property type="match status" value="1"/>
</dbReference>
<dbReference type="Proteomes" id="UP000054007">
    <property type="component" value="Unassembled WGS sequence"/>
</dbReference>
<evidence type="ECO:0008006" key="3">
    <source>
        <dbReference type="Google" id="ProtNLM"/>
    </source>
</evidence>
<dbReference type="EMBL" id="KN880527">
    <property type="protein sequence ID" value="KIY67401.1"/>
    <property type="molecule type" value="Genomic_DNA"/>
</dbReference>
<dbReference type="InterPro" id="IPR019711">
    <property type="entry name" value="ATP_synth_F0_suH"/>
</dbReference>
<dbReference type="OrthoDB" id="274752at2759"/>
<dbReference type="PANTHER" id="PTHR28207">
    <property type="entry name" value="ATP SYNTHASE SUBUNIT H, MITOCHONDRIAL"/>
    <property type="match status" value="1"/>
</dbReference>
<sequence>MLFRTAAARVATRAFSSSAAARKDLVQDLYLKELKAYKPAASTKDAHVGLVKAFSAPIAPSAPTLPADLASELSAYDASEPAIAEAPAAVASSDPAAEAGAGAEAFLSFLEADLPKPEVHHH</sequence>